<dbReference type="SUPFAM" id="SSF52833">
    <property type="entry name" value="Thioredoxin-like"/>
    <property type="match status" value="1"/>
</dbReference>
<dbReference type="PANTHER" id="PTHR44051:SF9">
    <property type="entry name" value="GLUTATHIONE S-TRANSFERASE 1"/>
    <property type="match status" value="1"/>
</dbReference>
<evidence type="ECO:0000259" key="2">
    <source>
        <dbReference type="PROSITE" id="PS50404"/>
    </source>
</evidence>
<organism evidence="4 5">
    <name type="scientific">Viridothelium virens</name>
    <name type="common">Speckled blister lichen</name>
    <name type="synonym">Trypethelium virens</name>
    <dbReference type="NCBI Taxonomy" id="1048519"/>
    <lineage>
        <taxon>Eukaryota</taxon>
        <taxon>Fungi</taxon>
        <taxon>Dikarya</taxon>
        <taxon>Ascomycota</taxon>
        <taxon>Pezizomycotina</taxon>
        <taxon>Dothideomycetes</taxon>
        <taxon>Dothideomycetes incertae sedis</taxon>
        <taxon>Trypetheliales</taxon>
        <taxon>Trypetheliaceae</taxon>
        <taxon>Viridothelium</taxon>
    </lineage>
</organism>
<evidence type="ECO:0000259" key="3">
    <source>
        <dbReference type="PROSITE" id="PS50405"/>
    </source>
</evidence>
<dbReference type="InterPro" id="IPR036282">
    <property type="entry name" value="Glutathione-S-Trfase_C_sf"/>
</dbReference>
<gene>
    <name evidence="4" type="ORF">EV356DRAFT_573661</name>
</gene>
<dbReference type="Gene3D" id="1.20.1050.10">
    <property type="match status" value="1"/>
</dbReference>
<evidence type="ECO:0000313" key="5">
    <source>
        <dbReference type="Proteomes" id="UP000800092"/>
    </source>
</evidence>
<dbReference type="PROSITE" id="PS50404">
    <property type="entry name" value="GST_NTER"/>
    <property type="match status" value="1"/>
</dbReference>
<keyword evidence="4" id="KW-0808">Transferase</keyword>
<reference evidence="4" key="1">
    <citation type="journal article" date="2020" name="Stud. Mycol.">
        <title>101 Dothideomycetes genomes: a test case for predicting lifestyles and emergence of pathogens.</title>
        <authorList>
            <person name="Haridas S."/>
            <person name="Albert R."/>
            <person name="Binder M."/>
            <person name="Bloem J."/>
            <person name="Labutti K."/>
            <person name="Salamov A."/>
            <person name="Andreopoulos B."/>
            <person name="Baker S."/>
            <person name="Barry K."/>
            <person name="Bills G."/>
            <person name="Bluhm B."/>
            <person name="Cannon C."/>
            <person name="Castanera R."/>
            <person name="Culley D."/>
            <person name="Daum C."/>
            <person name="Ezra D."/>
            <person name="Gonzalez J."/>
            <person name="Henrissat B."/>
            <person name="Kuo A."/>
            <person name="Liang C."/>
            <person name="Lipzen A."/>
            <person name="Lutzoni F."/>
            <person name="Magnuson J."/>
            <person name="Mondo S."/>
            <person name="Nolan M."/>
            <person name="Ohm R."/>
            <person name="Pangilinan J."/>
            <person name="Park H.-J."/>
            <person name="Ramirez L."/>
            <person name="Alfaro M."/>
            <person name="Sun H."/>
            <person name="Tritt A."/>
            <person name="Yoshinaga Y."/>
            <person name="Zwiers L.-H."/>
            <person name="Turgeon B."/>
            <person name="Goodwin S."/>
            <person name="Spatafora J."/>
            <person name="Crous P."/>
            <person name="Grigoriev I."/>
        </authorList>
    </citation>
    <scope>NUCLEOTIDE SEQUENCE</scope>
    <source>
        <strain evidence="4">Tuck. ex Michener</strain>
    </source>
</reference>
<dbReference type="Proteomes" id="UP000800092">
    <property type="component" value="Unassembled WGS sequence"/>
</dbReference>
<protein>
    <submittedName>
        <fullName evidence="4">Glutathione S-transferase</fullName>
    </submittedName>
</protein>
<dbReference type="SFLD" id="SFLDG00358">
    <property type="entry name" value="Main_(cytGST)"/>
    <property type="match status" value="1"/>
</dbReference>
<dbReference type="Pfam" id="PF00043">
    <property type="entry name" value="GST_C"/>
    <property type="match status" value="1"/>
</dbReference>
<dbReference type="OrthoDB" id="2309723at2759"/>
<comment type="similarity">
    <text evidence="1">Belongs to the GST superfamily.</text>
</comment>
<dbReference type="GO" id="GO:0016740">
    <property type="term" value="F:transferase activity"/>
    <property type="evidence" value="ECO:0007669"/>
    <property type="project" value="UniProtKB-KW"/>
</dbReference>
<dbReference type="AlphaFoldDB" id="A0A6A6HJ46"/>
<dbReference type="InterPro" id="IPR004045">
    <property type="entry name" value="Glutathione_S-Trfase_N"/>
</dbReference>
<dbReference type="SUPFAM" id="SSF47616">
    <property type="entry name" value="GST C-terminal domain-like"/>
    <property type="match status" value="1"/>
</dbReference>
<evidence type="ECO:0000256" key="1">
    <source>
        <dbReference type="ARBA" id="ARBA00007409"/>
    </source>
</evidence>
<dbReference type="Pfam" id="PF13409">
    <property type="entry name" value="GST_N_2"/>
    <property type="match status" value="1"/>
</dbReference>
<proteinExistence type="inferred from homology"/>
<dbReference type="InterPro" id="IPR040079">
    <property type="entry name" value="Glutathione_S-Trfase"/>
</dbReference>
<dbReference type="SFLD" id="SFLDS00019">
    <property type="entry name" value="Glutathione_Transferase_(cytos"/>
    <property type="match status" value="1"/>
</dbReference>
<keyword evidence="5" id="KW-1185">Reference proteome</keyword>
<feature type="domain" description="GST N-terminal" evidence="2">
    <location>
        <begin position="1"/>
        <end position="86"/>
    </location>
</feature>
<dbReference type="EMBL" id="ML991777">
    <property type="protein sequence ID" value="KAF2238067.1"/>
    <property type="molecule type" value="Genomic_DNA"/>
</dbReference>
<evidence type="ECO:0000313" key="4">
    <source>
        <dbReference type="EMBL" id="KAF2238067.1"/>
    </source>
</evidence>
<dbReference type="InterPro" id="IPR010987">
    <property type="entry name" value="Glutathione-S-Trfase_C-like"/>
</dbReference>
<name>A0A6A6HJ46_VIRVR</name>
<feature type="domain" description="GST C-terminal" evidence="3">
    <location>
        <begin position="92"/>
        <end position="222"/>
    </location>
</feature>
<dbReference type="Gene3D" id="3.40.30.10">
    <property type="entry name" value="Glutaredoxin"/>
    <property type="match status" value="1"/>
</dbReference>
<dbReference type="InterPro" id="IPR004046">
    <property type="entry name" value="GST_C"/>
</dbReference>
<accession>A0A6A6HJ46</accession>
<dbReference type="PROSITE" id="PS50405">
    <property type="entry name" value="GST_CTER"/>
    <property type="match status" value="1"/>
</dbReference>
<dbReference type="CDD" id="cd03046">
    <property type="entry name" value="GST_N_GTT1_like"/>
    <property type="match status" value="1"/>
</dbReference>
<dbReference type="PANTHER" id="PTHR44051">
    <property type="entry name" value="GLUTATHIONE S-TRANSFERASE-RELATED"/>
    <property type="match status" value="1"/>
</dbReference>
<sequence>MPNITLYFLQTSRAIRTAWLLEELGLDYNLEFSERQDGVGPPAFKEAIRKAGNPLGKSPTIVVDGVTVSESGTITEYLCEKYDSSSRLIPKDPSTRVQVLQWIHAAEATFLLHSLAILYMQWFSPERVKDSGDLATMQQAASKNVVNDFDWLESELQKGKGKFLVGDHVTAADCMMSFSAQWILEKGLGTQGKKWPTVEEWIKTCEATETWKKAVQKTGHKL</sequence>
<dbReference type="InterPro" id="IPR036249">
    <property type="entry name" value="Thioredoxin-like_sf"/>
</dbReference>